<organism evidence="1 2">
    <name type="scientific">Citrobacter portucalensis</name>
    <dbReference type="NCBI Taxonomy" id="1639133"/>
    <lineage>
        <taxon>Bacteria</taxon>
        <taxon>Pseudomonadati</taxon>
        <taxon>Pseudomonadota</taxon>
        <taxon>Gammaproteobacteria</taxon>
        <taxon>Enterobacterales</taxon>
        <taxon>Enterobacteriaceae</taxon>
        <taxon>Citrobacter</taxon>
        <taxon>Citrobacter freundii complex</taxon>
    </lineage>
</organism>
<dbReference type="InterPro" id="IPR001296">
    <property type="entry name" value="Glyco_trans_1"/>
</dbReference>
<dbReference type="SUPFAM" id="SSF53756">
    <property type="entry name" value="UDP-Glycosyltransferase/glycogen phosphorylase"/>
    <property type="match status" value="1"/>
</dbReference>
<dbReference type="GO" id="GO:0016757">
    <property type="term" value="F:glycosyltransferase activity"/>
    <property type="evidence" value="ECO:0007669"/>
    <property type="project" value="InterPro"/>
</dbReference>
<evidence type="ECO:0000313" key="2">
    <source>
        <dbReference type="Proteomes" id="UP001147046"/>
    </source>
</evidence>
<evidence type="ECO:0000313" key="1">
    <source>
        <dbReference type="EMBL" id="MDE9623417.1"/>
    </source>
</evidence>
<name>A0AAJ1JQB0_9ENTR</name>
<accession>A0AAJ1JQB0</accession>
<gene>
    <name evidence="1" type="ORF">L2102_08760</name>
</gene>
<dbReference type="AlphaFoldDB" id="A0AAJ1JQB0"/>
<sequence>MIVALCLYKYFPYGGLQRDFMRIAKTIAARGHHVRVYTRAWQGERPAEFECVDVPVTAHSNHGRDKQYQTWVQQHLTQYPADRVLGFNKMPGLDYYYAADVCYAAKVAKEKGFLYRLTARYRHYAAFEQAVFKPGMKTKLLMLTTKQILDFKMYYHTEDERFQLLPPGIYPDRKYSSQAPGSRERYREAIGITPDHFLLLQVGSDFSRKGVGRSIAAVAALPEGIRRQTQLFVVGQDKPRAFAAQAERMGVKENVHFFAGRDDVAHLMAAADVLLHPAKQEAAGIVLVEAIAAGLPVLVTEVCGYAPHVAAAGCGVVLSEPFEQHALDDDLHKVLADSSLREKWAKNARHYADTQDLYSLPEHVADIITGELHG</sequence>
<proteinExistence type="predicted"/>
<dbReference type="CDD" id="cd03801">
    <property type="entry name" value="GT4_PimA-like"/>
    <property type="match status" value="1"/>
</dbReference>
<dbReference type="PANTHER" id="PTHR12526">
    <property type="entry name" value="GLYCOSYLTRANSFERASE"/>
    <property type="match status" value="1"/>
</dbReference>
<dbReference type="GO" id="GO:1901135">
    <property type="term" value="P:carbohydrate derivative metabolic process"/>
    <property type="evidence" value="ECO:0007669"/>
    <property type="project" value="UniProtKB-ARBA"/>
</dbReference>
<dbReference type="Gene3D" id="3.40.50.2000">
    <property type="entry name" value="Glycogen Phosphorylase B"/>
    <property type="match status" value="2"/>
</dbReference>
<dbReference type="EMBL" id="JAKIHV010000004">
    <property type="protein sequence ID" value="MDE9623417.1"/>
    <property type="molecule type" value="Genomic_DNA"/>
</dbReference>
<dbReference type="RefSeq" id="WP_126317225.1">
    <property type="nucleotide sequence ID" value="NZ_CBCYIE010000030.1"/>
</dbReference>
<reference evidence="1" key="1">
    <citation type="submission" date="2022-01" db="EMBL/GenBank/DDBJ databases">
        <title>Genetic Characterization of Carbapenem-resistant Citrobacter spp. from China: a multicenter study.</title>
        <authorList>
            <person name="Ye L."/>
        </authorList>
    </citation>
    <scope>NUCLEOTIDE SEQUENCE</scope>
    <source>
        <strain evidence="1">IR5464</strain>
    </source>
</reference>
<dbReference type="Proteomes" id="UP001147046">
    <property type="component" value="Unassembled WGS sequence"/>
</dbReference>
<dbReference type="PANTHER" id="PTHR12526:SF641">
    <property type="entry name" value="LIPOPOLYSACCHARIDE CORE BIOSYNTHESIS PROTEIN RFAG"/>
    <property type="match status" value="1"/>
</dbReference>
<protein>
    <submittedName>
        <fullName evidence="1">Glycosyltransferase family 4 protein</fullName>
    </submittedName>
</protein>
<dbReference type="Pfam" id="PF00534">
    <property type="entry name" value="Glycos_transf_1"/>
    <property type="match status" value="1"/>
</dbReference>
<comment type="caution">
    <text evidence="1">The sequence shown here is derived from an EMBL/GenBank/DDBJ whole genome shotgun (WGS) entry which is preliminary data.</text>
</comment>